<keyword evidence="3" id="KW-1185">Reference proteome</keyword>
<dbReference type="InParanoid" id="A0A2R5GMB7"/>
<feature type="region of interest" description="Disordered" evidence="1">
    <location>
        <begin position="563"/>
        <end position="590"/>
    </location>
</feature>
<feature type="compositionally biased region" description="Basic residues" evidence="1">
    <location>
        <begin position="576"/>
        <end position="590"/>
    </location>
</feature>
<feature type="compositionally biased region" description="Basic and acidic residues" evidence="1">
    <location>
        <begin position="266"/>
        <end position="280"/>
    </location>
</feature>
<comment type="caution">
    <text evidence="2">The sequence shown here is derived from an EMBL/GenBank/DDBJ whole genome shotgun (WGS) entry which is preliminary data.</text>
</comment>
<evidence type="ECO:0000313" key="2">
    <source>
        <dbReference type="EMBL" id="GBG29441.1"/>
    </source>
</evidence>
<reference evidence="2 3" key="1">
    <citation type="submission" date="2017-12" db="EMBL/GenBank/DDBJ databases">
        <title>Sequencing, de novo assembly and annotation of complete genome of a new Thraustochytrid species, strain FCC1311.</title>
        <authorList>
            <person name="Sedici K."/>
            <person name="Godart F."/>
            <person name="Aiese Cigliano R."/>
            <person name="Sanseverino W."/>
            <person name="Barakat M."/>
            <person name="Ortet P."/>
            <person name="Marechal E."/>
            <person name="Cagnac O."/>
            <person name="Amato A."/>
        </authorList>
    </citation>
    <scope>NUCLEOTIDE SEQUENCE [LARGE SCALE GENOMIC DNA]</scope>
</reference>
<dbReference type="Proteomes" id="UP000241890">
    <property type="component" value="Unassembled WGS sequence"/>
</dbReference>
<evidence type="ECO:0000313" key="3">
    <source>
        <dbReference type="Proteomes" id="UP000241890"/>
    </source>
</evidence>
<sequence>MCMRAQPAAECVPCRAVPCRVESFRLVSSRLVSSRLVSCLVSCLVSWSSLLRNACHASWKPESESQAQSPIGQFAGLEALSEVATNEKARSDASSPTGAPSLPVKKPAFTPEKMTAMLAAVLANAAKGSPTASVPNLANMLSVMDGERKAASHINFANLLANSANNKKNTNDHDNNNDGGGNGGKKSPSTQLPATLSNAAAVAAAAASSNNQAPLLSAQSPMFCFGTVASTPKFAGPALHAPDSAAREPQDDLYGATQELEEEEDPVKVEADGARDESQRLPETMTKTKKNQAVEPADDDRNYDRNLLKMVLPPPTQYEQEVYYAYAKYRRMHLVVRAANNNVQFPPDKIAIRMRGKVRVRQGEGVDNYGRATYKDGQLDSVVTWSRTDQRNYVGAANNRHGLIKLRASKVDVRDDLVILDISILPQNVALFDAHRRIANRFTVEVICTYGKIKAIVKAPDLRVFAKQHGKKRMQDLPKEFSDRYEDYRQRVDRMRRGDHSAAHMIGASFASSPTSSPMFKLPHLPSLVGRPMDGPSATASAVAAAASPDQLASIIATLTKHQQQQQQFSMMQQRQHQHHQHQHHQHHQP</sequence>
<dbReference type="EMBL" id="BEYU01000058">
    <property type="protein sequence ID" value="GBG29441.1"/>
    <property type="molecule type" value="Genomic_DNA"/>
</dbReference>
<evidence type="ECO:0000256" key="1">
    <source>
        <dbReference type="SAM" id="MobiDB-lite"/>
    </source>
</evidence>
<feature type="region of interest" description="Disordered" evidence="1">
    <location>
        <begin position="85"/>
        <end position="107"/>
    </location>
</feature>
<feature type="region of interest" description="Disordered" evidence="1">
    <location>
        <begin position="259"/>
        <end position="299"/>
    </location>
</feature>
<dbReference type="AlphaFoldDB" id="A0A2R5GMB7"/>
<feature type="region of interest" description="Disordered" evidence="1">
    <location>
        <begin position="164"/>
        <end position="192"/>
    </location>
</feature>
<feature type="compositionally biased region" description="Low complexity" evidence="1">
    <location>
        <begin position="563"/>
        <end position="575"/>
    </location>
</feature>
<proteinExistence type="predicted"/>
<accession>A0A2R5GMB7</accession>
<organism evidence="2 3">
    <name type="scientific">Hondaea fermentalgiana</name>
    <dbReference type="NCBI Taxonomy" id="2315210"/>
    <lineage>
        <taxon>Eukaryota</taxon>
        <taxon>Sar</taxon>
        <taxon>Stramenopiles</taxon>
        <taxon>Bigyra</taxon>
        <taxon>Labyrinthulomycetes</taxon>
        <taxon>Thraustochytrida</taxon>
        <taxon>Thraustochytriidae</taxon>
        <taxon>Hondaea</taxon>
    </lineage>
</organism>
<gene>
    <name evidence="2" type="ORF">FCC1311_056622</name>
</gene>
<name>A0A2R5GMB7_9STRA</name>
<protein>
    <submittedName>
        <fullName evidence="2">Uncharacterized protein</fullName>
    </submittedName>
</protein>